<protein>
    <submittedName>
        <fullName evidence="1">Uncharacterized protein</fullName>
    </submittedName>
</protein>
<name>A0A814PKA7_9BILA</name>
<keyword evidence="2" id="KW-1185">Reference proteome</keyword>
<reference evidence="1" key="1">
    <citation type="submission" date="2021-02" db="EMBL/GenBank/DDBJ databases">
        <authorList>
            <person name="Nowell W R."/>
        </authorList>
    </citation>
    <scope>NUCLEOTIDE SEQUENCE</scope>
    <source>
        <strain evidence="1">Ploen Becks lab</strain>
    </source>
</reference>
<organism evidence="1 2">
    <name type="scientific">Brachionus calyciflorus</name>
    <dbReference type="NCBI Taxonomy" id="104777"/>
    <lineage>
        <taxon>Eukaryota</taxon>
        <taxon>Metazoa</taxon>
        <taxon>Spiralia</taxon>
        <taxon>Gnathifera</taxon>
        <taxon>Rotifera</taxon>
        <taxon>Eurotatoria</taxon>
        <taxon>Monogononta</taxon>
        <taxon>Pseudotrocha</taxon>
        <taxon>Ploima</taxon>
        <taxon>Brachionidae</taxon>
        <taxon>Brachionus</taxon>
    </lineage>
</organism>
<dbReference type="EMBL" id="CAJNOC010007925">
    <property type="protein sequence ID" value="CAF1107184.1"/>
    <property type="molecule type" value="Genomic_DNA"/>
</dbReference>
<dbReference type="AlphaFoldDB" id="A0A814PKA7"/>
<feature type="non-terminal residue" evidence="1">
    <location>
        <position position="1"/>
    </location>
</feature>
<gene>
    <name evidence="1" type="ORF">OXX778_LOCUS21447</name>
</gene>
<sequence>LKISVPIEENDFVSTEHNLKDFCLEFNDLYLSEWLSNENNDPGSSRSAKTN</sequence>
<accession>A0A814PKA7</accession>
<dbReference type="Proteomes" id="UP000663879">
    <property type="component" value="Unassembled WGS sequence"/>
</dbReference>
<evidence type="ECO:0000313" key="1">
    <source>
        <dbReference type="EMBL" id="CAF1107184.1"/>
    </source>
</evidence>
<evidence type="ECO:0000313" key="2">
    <source>
        <dbReference type="Proteomes" id="UP000663879"/>
    </source>
</evidence>
<proteinExistence type="predicted"/>
<comment type="caution">
    <text evidence="1">The sequence shown here is derived from an EMBL/GenBank/DDBJ whole genome shotgun (WGS) entry which is preliminary data.</text>
</comment>